<dbReference type="EMBL" id="BNAU01000016">
    <property type="protein sequence ID" value="GHF30573.1"/>
    <property type="molecule type" value="Genomic_DNA"/>
</dbReference>
<dbReference type="PRINTS" id="PR00080">
    <property type="entry name" value="SDRFAMILY"/>
</dbReference>
<name>A0ABQ3JN81_9PSEU</name>
<proteinExistence type="inferred from homology"/>
<dbReference type="Proteomes" id="UP000605897">
    <property type="component" value="Unassembled WGS sequence"/>
</dbReference>
<dbReference type="InterPro" id="IPR036291">
    <property type="entry name" value="NAD(P)-bd_dom_sf"/>
</dbReference>
<dbReference type="InterPro" id="IPR002347">
    <property type="entry name" value="SDR_fam"/>
</dbReference>
<dbReference type="Gene3D" id="3.40.50.720">
    <property type="entry name" value="NAD(P)-binding Rossmann-like Domain"/>
    <property type="match status" value="1"/>
</dbReference>
<evidence type="ECO:0000313" key="6">
    <source>
        <dbReference type="Proteomes" id="UP000605897"/>
    </source>
</evidence>
<dbReference type="Pfam" id="PF00106">
    <property type="entry name" value="adh_short"/>
    <property type="match status" value="1"/>
</dbReference>
<dbReference type="PANTHER" id="PTHR43490">
    <property type="entry name" value="(+)-NEOMENTHOL DEHYDROGENASE"/>
    <property type="match status" value="1"/>
</dbReference>
<organism evidence="5 6">
    <name type="scientific">Amycolatopsis deserti</name>
    <dbReference type="NCBI Taxonomy" id="185696"/>
    <lineage>
        <taxon>Bacteria</taxon>
        <taxon>Bacillati</taxon>
        <taxon>Actinomycetota</taxon>
        <taxon>Actinomycetes</taxon>
        <taxon>Pseudonocardiales</taxon>
        <taxon>Pseudonocardiaceae</taxon>
        <taxon>Amycolatopsis</taxon>
    </lineage>
</organism>
<keyword evidence="3" id="KW-0560">Oxidoreductase</keyword>
<reference evidence="6" key="1">
    <citation type="journal article" date="2019" name="Int. J. Syst. Evol. Microbiol.">
        <title>The Global Catalogue of Microorganisms (GCM) 10K type strain sequencing project: providing services to taxonomists for standard genome sequencing and annotation.</title>
        <authorList>
            <consortium name="The Broad Institute Genomics Platform"/>
            <consortium name="The Broad Institute Genome Sequencing Center for Infectious Disease"/>
            <person name="Wu L."/>
            <person name="Ma J."/>
        </authorList>
    </citation>
    <scope>NUCLEOTIDE SEQUENCE [LARGE SCALE GENOMIC DNA]</scope>
    <source>
        <strain evidence="6">CGMCC 4.7677</strain>
    </source>
</reference>
<gene>
    <name evidence="5" type="ORF">GCM10017786_75680</name>
</gene>
<evidence type="ECO:0000256" key="4">
    <source>
        <dbReference type="RuleBase" id="RU000363"/>
    </source>
</evidence>
<evidence type="ECO:0000313" key="5">
    <source>
        <dbReference type="EMBL" id="GHF30573.1"/>
    </source>
</evidence>
<dbReference type="PRINTS" id="PR00081">
    <property type="entry name" value="GDHRDH"/>
</dbReference>
<evidence type="ECO:0000256" key="1">
    <source>
        <dbReference type="ARBA" id="ARBA00006484"/>
    </source>
</evidence>
<evidence type="ECO:0000256" key="2">
    <source>
        <dbReference type="ARBA" id="ARBA00022857"/>
    </source>
</evidence>
<comment type="caution">
    <text evidence="5">The sequence shown here is derived from an EMBL/GenBank/DDBJ whole genome shotgun (WGS) entry which is preliminary data.</text>
</comment>
<keyword evidence="6" id="KW-1185">Reference proteome</keyword>
<protein>
    <submittedName>
        <fullName evidence="5">Short-chain dehydrogenase</fullName>
    </submittedName>
</protein>
<dbReference type="PROSITE" id="PS00061">
    <property type="entry name" value="ADH_SHORT"/>
    <property type="match status" value="1"/>
</dbReference>
<comment type="similarity">
    <text evidence="1 4">Belongs to the short-chain dehydrogenases/reductases (SDR) family.</text>
</comment>
<sequence length="237" mass="24926">MTDTKIALVTGANKGIGKEIVRQLLAAGVTAIVGARDPERGAAAAEELGTTSVVLDVTDEASVEAAAKTVEQRYGRLDILMNNAGVALDWGHRPSELSADVVREIYETNVFGVIRVTNAFLPLLRKSARPRIVNTSSSLASLTLHQDTSSHQSKVLLLGYNSSKSALNAVSVSYANDLREEGITVNVFEPGYCSTDLNDHQGRLDPAEGAAVGVAVALAPGEGGTAQFHAEGGFLPW</sequence>
<keyword evidence="2" id="KW-0521">NADP</keyword>
<dbReference type="SUPFAM" id="SSF51735">
    <property type="entry name" value="NAD(P)-binding Rossmann-fold domains"/>
    <property type="match status" value="1"/>
</dbReference>
<dbReference type="InterPro" id="IPR020904">
    <property type="entry name" value="Sc_DH/Rdtase_CS"/>
</dbReference>
<dbReference type="RefSeq" id="WP_191249485.1">
    <property type="nucleotide sequence ID" value="NZ_BNAU01000016.1"/>
</dbReference>
<accession>A0ABQ3JN81</accession>
<dbReference type="PANTHER" id="PTHR43490:SF99">
    <property type="entry name" value="SHORT-CHAIN DEHYDROGENASE_REDUCTASE"/>
    <property type="match status" value="1"/>
</dbReference>
<evidence type="ECO:0000256" key="3">
    <source>
        <dbReference type="ARBA" id="ARBA00023002"/>
    </source>
</evidence>